<dbReference type="EMBL" id="AJIL01000021">
    <property type="protein sequence ID" value="KNF02779.1"/>
    <property type="molecule type" value="Genomic_DNA"/>
</dbReference>
<feature type="compositionally biased region" description="Acidic residues" evidence="1">
    <location>
        <begin position="301"/>
        <end position="312"/>
    </location>
</feature>
<comment type="caution">
    <text evidence="3">The sequence shown here is derived from an EMBL/GenBank/DDBJ whole genome shotgun (WGS) entry which is preliminary data.</text>
</comment>
<dbReference type="InterPro" id="IPR008906">
    <property type="entry name" value="HATC_C_dom"/>
</dbReference>
<dbReference type="InterPro" id="IPR012337">
    <property type="entry name" value="RNaseH-like_sf"/>
</dbReference>
<dbReference type="GO" id="GO:0005634">
    <property type="term" value="C:nucleus"/>
    <property type="evidence" value="ECO:0007669"/>
    <property type="project" value="TreeGrafter"/>
</dbReference>
<evidence type="ECO:0000256" key="1">
    <source>
        <dbReference type="SAM" id="MobiDB-lite"/>
    </source>
</evidence>
<protein>
    <recommendedName>
        <fullName evidence="2">HAT C-terminal dimerisation domain-containing protein</fullName>
    </recommendedName>
</protein>
<accession>A0A0L0VU13</accession>
<gene>
    <name evidence="3" type="ORF">PSTG_04064</name>
</gene>
<dbReference type="GO" id="GO:0046983">
    <property type="term" value="F:protein dimerization activity"/>
    <property type="evidence" value="ECO:0007669"/>
    <property type="project" value="InterPro"/>
</dbReference>
<dbReference type="Pfam" id="PF05699">
    <property type="entry name" value="Dimer_Tnp_hAT"/>
    <property type="match status" value="1"/>
</dbReference>
<dbReference type="Proteomes" id="UP000054564">
    <property type="component" value="Unassembled WGS sequence"/>
</dbReference>
<dbReference type="SUPFAM" id="SSF53098">
    <property type="entry name" value="Ribonuclease H-like"/>
    <property type="match status" value="1"/>
</dbReference>
<organism evidence="3 4">
    <name type="scientific">Puccinia striiformis f. sp. tritici PST-78</name>
    <dbReference type="NCBI Taxonomy" id="1165861"/>
    <lineage>
        <taxon>Eukaryota</taxon>
        <taxon>Fungi</taxon>
        <taxon>Dikarya</taxon>
        <taxon>Basidiomycota</taxon>
        <taxon>Pucciniomycotina</taxon>
        <taxon>Pucciniomycetes</taxon>
        <taxon>Pucciniales</taxon>
        <taxon>Pucciniaceae</taxon>
        <taxon>Puccinia</taxon>
    </lineage>
</organism>
<proteinExistence type="predicted"/>
<evidence type="ECO:0000259" key="2">
    <source>
        <dbReference type="Pfam" id="PF05699"/>
    </source>
</evidence>
<keyword evidence="4" id="KW-1185">Reference proteome</keyword>
<name>A0A0L0VU13_9BASI</name>
<evidence type="ECO:0000313" key="3">
    <source>
        <dbReference type="EMBL" id="KNF02779.1"/>
    </source>
</evidence>
<dbReference type="AlphaFoldDB" id="A0A0L0VU13"/>
<dbReference type="OrthoDB" id="3259198at2759"/>
<dbReference type="GO" id="GO:0006357">
    <property type="term" value="P:regulation of transcription by RNA polymerase II"/>
    <property type="evidence" value="ECO:0007669"/>
    <property type="project" value="TreeGrafter"/>
</dbReference>
<feature type="compositionally biased region" description="Acidic residues" evidence="1">
    <location>
        <begin position="276"/>
        <end position="291"/>
    </location>
</feature>
<feature type="region of interest" description="Disordered" evidence="1">
    <location>
        <begin position="264"/>
        <end position="332"/>
    </location>
</feature>
<feature type="domain" description="HAT C-terminal dimerisation" evidence="2">
    <location>
        <begin position="615"/>
        <end position="681"/>
    </location>
</feature>
<feature type="compositionally biased region" description="Polar residues" evidence="1">
    <location>
        <begin position="19"/>
        <end position="35"/>
    </location>
</feature>
<dbReference type="PANTHER" id="PTHR46169">
    <property type="entry name" value="DNA REPLICATION-RELATED ELEMENT FACTOR, ISOFORM A"/>
    <property type="match status" value="1"/>
</dbReference>
<reference evidence="4" key="1">
    <citation type="submission" date="2014-03" db="EMBL/GenBank/DDBJ databases">
        <title>The Genome Sequence of Puccinia striiformis f. sp. tritici PST-78.</title>
        <authorList>
            <consortium name="The Broad Institute Genome Sequencing Platform"/>
            <person name="Cuomo C."/>
            <person name="Hulbert S."/>
            <person name="Chen X."/>
            <person name="Walker B."/>
            <person name="Young S.K."/>
            <person name="Zeng Q."/>
            <person name="Gargeya S."/>
            <person name="Fitzgerald M."/>
            <person name="Haas B."/>
            <person name="Abouelleil A."/>
            <person name="Alvarado L."/>
            <person name="Arachchi H.M."/>
            <person name="Berlin A.M."/>
            <person name="Chapman S.B."/>
            <person name="Goldberg J."/>
            <person name="Griggs A."/>
            <person name="Gujja S."/>
            <person name="Hansen M."/>
            <person name="Howarth C."/>
            <person name="Imamovic A."/>
            <person name="Larimer J."/>
            <person name="McCowan C."/>
            <person name="Montmayeur A."/>
            <person name="Murphy C."/>
            <person name="Neiman D."/>
            <person name="Pearson M."/>
            <person name="Priest M."/>
            <person name="Roberts A."/>
            <person name="Saif S."/>
            <person name="Shea T."/>
            <person name="Sisk P."/>
            <person name="Sykes S."/>
            <person name="Wortman J."/>
            <person name="Nusbaum C."/>
            <person name="Birren B."/>
        </authorList>
    </citation>
    <scope>NUCLEOTIDE SEQUENCE [LARGE SCALE GENOMIC DNA]</scope>
    <source>
        <strain evidence="4">race PST-78</strain>
    </source>
</reference>
<dbReference type="PANTHER" id="PTHR46169:SF15">
    <property type="entry name" value="INNER CENTROMERE PROTEIN A-LIKE ISOFORM X1-RELATED"/>
    <property type="match status" value="1"/>
</dbReference>
<evidence type="ECO:0000313" key="4">
    <source>
        <dbReference type="Proteomes" id="UP000054564"/>
    </source>
</evidence>
<dbReference type="InterPro" id="IPR052717">
    <property type="entry name" value="Vacuolar_transposase_reg"/>
</dbReference>
<sequence>MVAKGAVESEAEKGVSDVNVESVSSTKNSNGLQLTDKQELKKAQLTHSNGGSASYAYFETPQLADALDKHRRRMLAYPCKACGTLIHRPTYESSPTNLLKHVASCRQQERDAKENVKLSALGVTGTGNIDPRECAQGARLFAALGEDAHQGILHLVVSKNLPKRRTISTNIACLYTAVQAEFIETLRKHEGAMYLGLDAWQSPKHSISQEQCVYLAETVQLIVEKFGVKEKICGIVADNASNNGTMIEAIKSYKWPQFKGETHHRKKQTTTAFLDGEQDSDFDEEDLEDPDDQIRMFTEDGSGDEDEDDNDTGNDHRDTVASNLIDDDEIELEDDDLNEMSDEGEDNQYTTESCKASLAKFRAIARKLNKSPNSKARFKELCQDHECRKPHNISRNVRTQWSLTLEQLSSILMCLNPSLEWQKDKGHSPARQHHITQNDLDLAQDLVEVLQPFYEITLQVSLCGAAWIADIVVFIDQITSHLSSAVSDKCDDYPLALRNVCRAGLWLTKKYYTLTDCSPLYRVAMALHPSFKDEYFKLAKWQPEWIEESIRLTREMWDTHYKPAPQLLTSQPVNPCPKPAKGVLAGLIGASEARGGNTPTNLIHMWLAGGLTLTDDGRPVNPLKWWMRQRCAGNTHGGLLWMALDVLSCLATTVDVERSFSFGRDYVSLKRHRLSSSSVTKGMTVAF</sequence>
<feature type="region of interest" description="Disordered" evidence="1">
    <location>
        <begin position="1"/>
        <end position="36"/>
    </location>
</feature>